<accession>A0A103YAI7</accession>
<gene>
    <name evidence="1" type="ORF">Ccrd_016119</name>
</gene>
<evidence type="ECO:0000313" key="2">
    <source>
        <dbReference type="Proteomes" id="UP000243975"/>
    </source>
</evidence>
<dbReference type="Proteomes" id="UP000243975">
    <property type="component" value="Unassembled WGS sequence"/>
</dbReference>
<dbReference type="Gramene" id="KVI05526">
    <property type="protein sequence ID" value="KVI05526"/>
    <property type="gene ID" value="Ccrd_016119"/>
</dbReference>
<protein>
    <submittedName>
        <fullName evidence="1">Fatty acid hydroxylase</fullName>
    </submittedName>
</protein>
<comment type="caution">
    <text evidence="1">The sequence shown here is derived from an EMBL/GenBank/DDBJ whole genome shotgun (WGS) entry which is preliminary data.</text>
</comment>
<dbReference type="AlphaFoldDB" id="A0A103YAI7"/>
<proteinExistence type="predicted"/>
<name>A0A103YAI7_CYNCS</name>
<evidence type="ECO:0000313" key="1">
    <source>
        <dbReference type="EMBL" id="KVI05526.1"/>
    </source>
</evidence>
<sequence length="338" mass="36338">MAECIRGIERAVPNPVWPLCASDPAPASLVSAWIFVIGVTDSKRRHHSLMVGATITAAFSPPPATQCSSPETLTALRFLHPERMPEPLTLSVSAPALTLCITVESSTVEKSATLAVTTLQSTLASLGAYPFALLGLPSLLSNACLARNELFSLVEKLSISNKSELASLAASLCPPFLEISITSALGVTPSQFNMVSFLSRLNDFFPFSKTGEPNTSDEFSRAVILFSRSTCGRSCGWFPSGIEELSTGKVAFLRGLRKFNGEVVLWVIQVGIHESGVVGSFVCGNHSRLLVVIKMKEEEKVDMEKGFRNLMIRVKGIKSFKSRNGDGDGDGDGDCYIS</sequence>
<organism evidence="1 2">
    <name type="scientific">Cynara cardunculus var. scolymus</name>
    <name type="common">Globe artichoke</name>
    <name type="synonym">Cynara scolymus</name>
    <dbReference type="NCBI Taxonomy" id="59895"/>
    <lineage>
        <taxon>Eukaryota</taxon>
        <taxon>Viridiplantae</taxon>
        <taxon>Streptophyta</taxon>
        <taxon>Embryophyta</taxon>
        <taxon>Tracheophyta</taxon>
        <taxon>Spermatophyta</taxon>
        <taxon>Magnoliopsida</taxon>
        <taxon>eudicotyledons</taxon>
        <taxon>Gunneridae</taxon>
        <taxon>Pentapetalae</taxon>
        <taxon>asterids</taxon>
        <taxon>campanulids</taxon>
        <taxon>Asterales</taxon>
        <taxon>Asteraceae</taxon>
        <taxon>Carduoideae</taxon>
        <taxon>Cardueae</taxon>
        <taxon>Carduinae</taxon>
        <taxon>Cynara</taxon>
    </lineage>
</organism>
<reference evidence="1 2" key="1">
    <citation type="journal article" date="2016" name="Sci. Rep.">
        <title>The genome sequence of the outbreeding globe artichoke constructed de novo incorporating a phase-aware low-pass sequencing strategy of F1 progeny.</title>
        <authorList>
            <person name="Scaglione D."/>
            <person name="Reyes-Chin-Wo S."/>
            <person name="Acquadro A."/>
            <person name="Froenicke L."/>
            <person name="Portis E."/>
            <person name="Beitel C."/>
            <person name="Tirone M."/>
            <person name="Mauro R."/>
            <person name="Lo Monaco A."/>
            <person name="Mauromicale G."/>
            <person name="Faccioli P."/>
            <person name="Cattivelli L."/>
            <person name="Rieseberg L."/>
            <person name="Michelmore R."/>
            <person name="Lanteri S."/>
        </authorList>
    </citation>
    <scope>NUCLEOTIDE SEQUENCE [LARGE SCALE GENOMIC DNA]</scope>
    <source>
        <strain evidence="1">2C</strain>
    </source>
</reference>
<keyword evidence="2" id="KW-1185">Reference proteome</keyword>
<dbReference type="EMBL" id="LEKV01001869">
    <property type="protein sequence ID" value="KVI05526.1"/>
    <property type="molecule type" value="Genomic_DNA"/>
</dbReference>